<keyword evidence="2" id="KW-0436">Ligase</keyword>
<dbReference type="RefSeq" id="WP_013075895.1">
    <property type="nucleotide sequence ID" value="NC_014098.1"/>
</dbReference>
<keyword evidence="2" id="KW-0862">Zinc</keyword>
<comment type="catalytic activity">
    <reaction evidence="2">
        <text>beta-D-GlcNAc-(1-&gt;4)-Mur2Ac(oyl-L-Ala-gamma-D-Glu-L-Lys-D-Ala-D-Ala)-di-trans,octa-cis-undecaprenyl diphosphate + ATP = beta-D-GlcNAc-(1-&gt;4)-Mur2Ac(oyl-L-Ala-gamma-D-O-P-Glu-L-Lys-D-Ala-D-Ala)-di-trans,octa-cis-undecaprenyl diphosphate + ADP</text>
        <dbReference type="Rhea" id="RHEA:59488"/>
        <dbReference type="ChEBI" id="CHEBI:30616"/>
        <dbReference type="ChEBI" id="CHEBI:60033"/>
        <dbReference type="ChEBI" id="CHEBI:143132"/>
        <dbReference type="ChEBI" id="CHEBI:456216"/>
    </reaction>
</comment>
<dbReference type="PANTHER" id="PTHR23135">
    <property type="entry name" value="MUR LIGASE FAMILY MEMBER"/>
    <property type="match status" value="1"/>
</dbReference>
<sequence>MARRWRFWAALLVGRAVSRLLRAAGRKATTLPGVVAVRLCPDFLAVAGARFAGKIVLITGTNGKTTTSNLVGGWLRDNGWKVVSNRLGANLVQGIATAVVEQLPLTRREREAAVFEVDEATVEKVVEDLAPGVVVVTNFFRDQMDRYGELDRVVDLVAAALARVPKSCVCLINGDDPLAYRAAPEGRAVRFYGLDAPQWLEPGSREVRDGKFCGFCGHPLGYAGFFYGQLGVWRCPGCGRERPRPDPAARRIRIAGTGLAFEVDGVPARLDSPGLYNVYNVLAAYGAVRALGLSAEQVRAATGRIRTGLGRLERFRVEGRPVVLALVKNPAGLNEQLKVVERTPDVTDVVLVLNDLYADGTDVSWIWDADLERLKDKGFERVWCAGTRAEDMAIRVRYAEWPGEIRMIRDPTACVEAAVSRDGGRRSGADGTRGPEEAGGIGRSGQGKRTGELSGRSGPGGAVYVLTTYTSLYTLRDWLLRRGEVDERDDETDHRPPVSRSARSVQ</sequence>
<dbReference type="GO" id="GO:0016881">
    <property type="term" value="F:acid-amino acid ligase activity"/>
    <property type="evidence" value="ECO:0007669"/>
    <property type="project" value="InterPro"/>
</dbReference>
<keyword evidence="8" id="KW-1185">Reference proteome</keyword>
<evidence type="ECO:0000313" key="8">
    <source>
        <dbReference type="Proteomes" id="UP000002368"/>
    </source>
</evidence>
<evidence type="ECO:0000256" key="4">
    <source>
        <dbReference type="SAM" id="SignalP"/>
    </source>
</evidence>
<evidence type="ECO:0000259" key="5">
    <source>
        <dbReference type="Pfam" id="PF08245"/>
    </source>
</evidence>
<feature type="compositionally biased region" description="Basic and acidic residues" evidence="3">
    <location>
        <begin position="484"/>
        <end position="496"/>
    </location>
</feature>
<dbReference type="PANTHER" id="PTHR23135:SF7">
    <property type="entry name" value="LIPID II ISOGLUTAMINYL SYNTHASE (GLUTAMINE-HYDROLYZING) SUBUNIT MURT"/>
    <property type="match status" value="1"/>
</dbReference>
<feature type="region of interest" description="Disordered" evidence="3">
    <location>
        <begin position="419"/>
        <end position="457"/>
    </location>
</feature>
<dbReference type="Pfam" id="PF08353">
    <property type="entry name" value="MurT_C"/>
    <property type="match status" value="1"/>
</dbReference>
<dbReference type="HAMAP" id="MF_02214">
    <property type="entry name" value="Lipid_II_synth_MurT"/>
    <property type="match status" value="1"/>
</dbReference>
<dbReference type="Proteomes" id="UP000002368">
    <property type="component" value="Chromosome"/>
</dbReference>
<feature type="active site" evidence="2">
    <location>
        <position position="362"/>
    </location>
</feature>
<feature type="domain" description="Mur ligase central" evidence="5">
    <location>
        <begin position="58"/>
        <end position="198"/>
    </location>
</feature>
<keyword evidence="4" id="KW-0732">Signal</keyword>
<dbReference type="KEGG" id="bts:Btus_1913"/>
<comment type="similarity">
    <text evidence="2">Belongs to the MurCDEF family. MurT subfamily.</text>
</comment>
<keyword evidence="2" id="KW-0133">Cell shape</keyword>
<feature type="binding site" evidence="2">
    <location>
        <position position="213"/>
    </location>
    <ligand>
        <name>Zn(2+)</name>
        <dbReference type="ChEBI" id="CHEBI:29105"/>
    </ligand>
</feature>
<feature type="compositionally biased region" description="Basic and acidic residues" evidence="3">
    <location>
        <begin position="422"/>
        <end position="436"/>
    </location>
</feature>
<keyword evidence="2" id="KW-0479">Metal-binding</keyword>
<dbReference type="InterPro" id="IPR036565">
    <property type="entry name" value="Mur-like_cat_sf"/>
</dbReference>
<feature type="binding site" evidence="2">
    <location>
        <position position="216"/>
    </location>
    <ligand>
        <name>Zn(2+)</name>
        <dbReference type="ChEBI" id="CHEBI:29105"/>
    </ligand>
</feature>
<dbReference type="InterPro" id="IPR013564">
    <property type="entry name" value="MurT_C"/>
</dbReference>
<name>D5WQK0_KYRT2</name>
<evidence type="ECO:0000256" key="2">
    <source>
        <dbReference type="HAMAP-Rule" id="MF_02214"/>
    </source>
</evidence>
<evidence type="ECO:0000256" key="1">
    <source>
        <dbReference type="ARBA" id="ARBA00004752"/>
    </source>
</evidence>
<dbReference type="GO" id="GO:0008360">
    <property type="term" value="P:regulation of cell shape"/>
    <property type="evidence" value="ECO:0007669"/>
    <property type="project" value="UniProtKB-KW"/>
</dbReference>
<keyword evidence="2" id="KW-0547">Nucleotide-binding</keyword>
<dbReference type="HOGENOM" id="CLU_041534_0_0_9"/>
<organism evidence="7 8">
    <name type="scientific">Kyrpidia tusciae (strain DSM 2912 / NBRC 15312 / T2)</name>
    <name type="common">Bacillus tusciae</name>
    <dbReference type="NCBI Taxonomy" id="562970"/>
    <lineage>
        <taxon>Bacteria</taxon>
        <taxon>Bacillati</taxon>
        <taxon>Bacillota</taxon>
        <taxon>Bacilli</taxon>
        <taxon>Bacillales</taxon>
        <taxon>Alicyclobacillaceae</taxon>
        <taxon>Kyrpidia</taxon>
    </lineage>
</organism>
<dbReference type="GO" id="GO:0008270">
    <property type="term" value="F:zinc ion binding"/>
    <property type="evidence" value="ECO:0007669"/>
    <property type="project" value="UniProtKB-UniRule"/>
</dbReference>
<feature type="binding site" evidence="2">
    <location>
        <position position="238"/>
    </location>
    <ligand>
        <name>Zn(2+)</name>
        <dbReference type="ChEBI" id="CHEBI:29105"/>
    </ligand>
</feature>
<evidence type="ECO:0000313" key="7">
    <source>
        <dbReference type="EMBL" id="ADG06609.1"/>
    </source>
</evidence>
<comment type="catalytic activity">
    <reaction evidence="2">
        <text>beta-D-GlcNAc-(1-&gt;4)-Mur2Ac(oyl-L-Ala-gamma-D-Glu-L-Lys-D-Ala-D-Ala)-di-trans,octa-cis-undecaprenyl diphosphate + L-glutamine + ATP + H2O = beta-D-GlcNAc-(1-&gt;4)-Mur2Ac(oyl-L-Ala-D-isoglutaminyl-L-Lys-D-Ala-D-Ala)-di-trans,octa-cis-undecaprenyl diphosphate + L-glutamate + ADP + phosphate + H(+)</text>
        <dbReference type="Rhea" id="RHEA:57928"/>
        <dbReference type="ChEBI" id="CHEBI:15377"/>
        <dbReference type="ChEBI" id="CHEBI:15378"/>
        <dbReference type="ChEBI" id="CHEBI:29985"/>
        <dbReference type="ChEBI" id="CHEBI:30616"/>
        <dbReference type="ChEBI" id="CHEBI:43474"/>
        <dbReference type="ChEBI" id="CHEBI:58359"/>
        <dbReference type="ChEBI" id="CHEBI:60033"/>
        <dbReference type="ChEBI" id="CHEBI:62233"/>
        <dbReference type="ChEBI" id="CHEBI:456216"/>
        <dbReference type="EC" id="6.3.5.13"/>
    </reaction>
</comment>
<keyword evidence="2" id="KW-0067">ATP-binding</keyword>
<gene>
    <name evidence="2" type="primary">murT</name>
    <name evidence="7" type="ordered locus">Btus_1913</name>
</gene>
<keyword evidence="2" id="KW-0961">Cell wall biogenesis/degradation</keyword>
<dbReference type="EMBL" id="CP002017">
    <property type="protein sequence ID" value="ADG06609.1"/>
    <property type="molecule type" value="Genomic_DNA"/>
</dbReference>
<proteinExistence type="inferred from homology"/>
<dbReference type="GO" id="GO:0009252">
    <property type="term" value="P:peptidoglycan biosynthetic process"/>
    <property type="evidence" value="ECO:0007669"/>
    <property type="project" value="UniProtKB-UniRule"/>
</dbReference>
<dbReference type="EC" id="6.3.5.13" evidence="2"/>
<evidence type="ECO:0000256" key="3">
    <source>
        <dbReference type="SAM" id="MobiDB-lite"/>
    </source>
</evidence>
<comment type="subunit">
    <text evidence="2">Forms a heterodimer with GatD.</text>
</comment>
<feature type="binding site" evidence="2">
    <location>
        <position position="235"/>
    </location>
    <ligand>
        <name>Zn(2+)</name>
        <dbReference type="ChEBI" id="CHEBI:29105"/>
    </ligand>
</feature>
<dbReference type="GO" id="GO:0071555">
    <property type="term" value="P:cell wall organization"/>
    <property type="evidence" value="ECO:0007669"/>
    <property type="project" value="UniProtKB-KW"/>
</dbReference>
<comment type="function">
    <text evidence="2">The lipid II isoglutaminyl synthase complex catalyzes the formation of alpha-D-isoglutamine in the cell wall lipid II stem peptide. The MurT subunit catalyzes the ATP-dependent amidation of D-glutamate residue of lipid II, converting it to an isoglutamine residue.</text>
</comment>
<accession>D5WQK0</accession>
<dbReference type="Pfam" id="PF08245">
    <property type="entry name" value="Mur_ligase_M"/>
    <property type="match status" value="1"/>
</dbReference>
<dbReference type="GO" id="GO:0140282">
    <property type="term" value="F:carbon-nitrogen ligase activity on lipid II"/>
    <property type="evidence" value="ECO:0007669"/>
    <property type="project" value="UniProtKB-UniRule"/>
</dbReference>
<comment type="pathway">
    <text evidence="1 2">Cell wall biogenesis; peptidoglycan biosynthesis.</text>
</comment>
<dbReference type="STRING" id="562970.Btus_1913"/>
<evidence type="ECO:0000259" key="6">
    <source>
        <dbReference type="Pfam" id="PF08353"/>
    </source>
</evidence>
<dbReference type="InterPro" id="IPR013221">
    <property type="entry name" value="Mur_ligase_cen"/>
</dbReference>
<dbReference type="Gene3D" id="3.40.1190.10">
    <property type="entry name" value="Mur-like, catalytic domain"/>
    <property type="match status" value="1"/>
</dbReference>
<feature type="region of interest" description="Disordered" evidence="3">
    <location>
        <begin position="484"/>
        <end position="506"/>
    </location>
</feature>
<comment type="catalytic activity">
    <reaction evidence="2">
        <text>beta-D-GlcNAc-(1-&gt;4)-Mur2Ac(oyl-L-Ala-gamma-D-O-P-Glu-L-Lys-D-Ala-D-Ala)-di-trans,octa-cis-undecaprenyl diphosphate + NH4(+) = beta-D-GlcNAc-(1-&gt;4)-Mur2Ac(oyl-L-Ala-D-isoglutaminyl-L-Lys-D-Ala-D-Ala)-di-trans,octa-cis-undecaprenyl diphosphate + phosphate + H(+)</text>
        <dbReference type="Rhea" id="RHEA:57932"/>
        <dbReference type="ChEBI" id="CHEBI:15378"/>
        <dbReference type="ChEBI" id="CHEBI:28938"/>
        <dbReference type="ChEBI" id="CHEBI:43474"/>
        <dbReference type="ChEBI" id="CHEBI:62233"/>
        <dbReference type="ChEBI" id="CHEBI:143132"/>
    </reaction>
</comment>
<dbReference type="eggNOG" id="COG0769">
    <property type="taxonomic scope" value="Bacteria"/>
</dbReference>
<dbReference type="GO" id="GO:0005524">
    <property type="term" value="F:ATP binding"/>
    <property type="evidence" value="ECO:0007669"/>
    <property type="project" value="UniProtKB-UniRule"/>
</dbReference>
<protein>
    <recommendedName>
        <fullName evidence="2">Lipid II isoglutaminyl synthase (glutamine-hydrolyzing) subunit MurT</fullName>
        <ecNumber evidence="2">6.3.5.13</ecNumber>
    </recommendedName>
</protein>
<dbReference type="UniPathway" id="UPA00219"/>
<feature type="chain" id="PRO_5038740126" description="Lipid II isoglutaminyl synthase (glutamine-hydrolyzing) subunit MurT" evidence="4">
    <location>
        <begin position="24"/>
        <end position="506"/>
    </location>
</feature>
<feature type="domain" description="Lipid II isoglutaminyl synthase (glutamine-hydrolyzing) subunit MurT C-terminal" evidence="6">
    <location>
        <begin position="326"/>
        <end position="413"/>
    </location>
</feature>
<reference evidence="7 8" key="1">
    <citation type="journal article" date="2011" name="Stand. Genomic Sci.">
        <title>Complete genome sequence of the thermophilic, hydrogen-oxidizing Bacillus tusciae type strain (T2) and reclassification in the new genus, Kyrpidia gen. nov. as Kyrpidia tusciae comb. nov. and emendation of the family Alicyclobacillaceae da Costa and Rainey, 2010.</title>
        <authorList>
            <person name="Klenk H.P."/>
            <person name="Lapidus A."/>
            <person name="Chertkov O."/>
            <person name="Copeland A."/>
            <person name="Del Rio T.G."/>
            <person name="Nolan M."/>
            <person name="Lucas S."/>
            <person name="Chen F."/>
            <person name="Tice H."/>
            <person name="Cheng J.F."/>
            <person name="Han C."/>
            <person name="Bruce D."/>
            <person name="Goodwin L."/>
            <person name="Pitluck S."/>
            <person name="Pati A."/>
            <person name="Ivanova N."/>
            <person name="Mavromatis K."/>
            <person name="Daum C."/>
            <person name="Chen A."/>
            <person name="Palaniappan K."/>
            <person name="Chang Y.J."/>
            <person name="Land M."/>
            <person name="Hauser L."/>
            <person name="Jeffries C.D."/>
            <person name="Detter J.C."/>
            <person name="Rohde M."/>
            <person name="Abt B."/>
            <person name="Pukall R."/>
            <person name="Goker M."/>
            <person name="Bristow J."/>
            <person name="Markowitz V."/>
            <person name="Hugenholtz P."/>
            <person name="Eisen J.A."/>
        </authorList>
    </citation>
    <scope>NUCLEOTIDE SEQUENCE [LARGE SCALE GENOMIC DNA]</scope>
    <source>
        <strain evidence="7 8">DSM 2912</strain>
    </source>
</reference>
<keyword evidence="2" id="KW-0573">Peptidoglycan synthesis</keyword>
<dbReference type="AlphaFoldDB" id="D5WQK0"/>
<dbReference type="SUPFAM" id="SSF53623">
    <property type="entry name" value="MurD-like peptide ligases, catalytic domain"/>
    <property type="match status" value="1"/>
</dbReference>
<dbReference type="OrthoDB" id="9803907at2"/>
<dbReference type="InterPro" id="IPR043703">
    <property type="entry name" value="Lipid_II_synth_MurT"/>
</dbReference>
<feature type="signal peptide" evidence="4">
    <location>
        <begin position="1"/>
        <end position="23"/>
    </location>
</feature>